<keyword evidence="5" id="KW-0287">Flowering</keyword>
<evidence type="ECO:0000313" key="7">
    <source>
        <dbReference type="EMBL" id="EPS60142.1"/>
    </source>
</evidence>
<comment type="similarity">
    <text evidence="1">Belongs to the FLX family.</text>
</comment>
<dbReference type="OrthoDB" id="1899348at2759"/>
<organism evidence="7 8">
    <name type="scientific">Genlisea aurea</name>
    <dbReference type="NCBI Taxonomy" id="192259"/>
    <lineage>
        <taxon>Eukaryota</taxon>
        <taxon>Viridiplantae</taxon>
        <taxon>Streptophyta</taxon>
        <taxon>Embryophyta</taxon>
        <taxon>Tracheophyta</taxon>
        <taxon>Spermatophyta</taxon>
        <taxon>Magnoliopsida</taxon>
        <taxon>eudicotyledons</taxon>
        <taxon>Gunneridae</taxon>
        <taxon>Pentapetalae</taxon>
        <taxon>asterids</taxon>
        <taxon>lamiids</taxon>
        <taxon>Lamiales</taxon>
        <taxon>Lentibulariaceae</taxon>
        <taxon>Genlisea</taxon>
    </lineage>
</organism>
<keyword evidence="3" id="KW-0221">Differentiation</keyword>
<evidence type="ECO:0000256" key="6">
    <source>
        <dbReference type="SAM" id="Coils"/>
    </source>
</evidence>
<evidence type="ECO:0000256" key="5">
    <source>
        <dbReference type="ARBA" id="ARBA00023089"/>
    </source>
</evidence>
<dbReference type="Proteomes" id="UP000015453">
    <property type="component" value="Unassembled WGS sequence"/>
</dbReference>
<keyword evidence="8" id="KW-1185">Reference proteome</keyword>
<protein>
    <submittedName>
        <fullName evidence="7">Uncharacterized protein</fullName>
    </submittedName>
</protein>
<dbReference type="Gene3D" id="1.20.5.340">
    <property type="match status" value="1"/>
</dbReference>
<dbReference type="AlphaFoldDB" id="S8DKU3"/>
<dbReference type="InterPro" id="IPR040353">
    <property type="entry name" value="FLX/FLX-like"/>
</dbReference>
<evidence type="ECO:0000256" key="2">
    <source>
        <dbReference type="ARBA" id="ARBA00022473"/>
    </source>
</evidence>
<evidence type="ECO:0000313" key="8">
    <source>
        <dbReference type="Proteomes" id="UP000015453"/>
    </source>
</evidence>
<reference evidence="7 8" key="1">
    <citation type="journal article" date="2013" name="BMC Genomics">
        <title>The miniature genome of a carnivorous plant Genlisea aurea contains a low number of genes and short non-coding sequences.</title>
        <authorList>
            <person name="Leushkin E.V."/>
            <person name="Sutormin R.A."/>
            <person name="Nabieva E.R."/>
            <person name="Penin A.A."/>
            <person name="Kondrashov A.S."/>
            <person name="Logacheva M.D."/>
        </authorList>
    </citation>
    <scope>NUCLEOTIDE SEQUENCE [LARGE SCALE GENOMIC DNA]</scope>
</reference>
<name>S8DKU3_9LAMI</name>
<feature type="non-terminal residue" evidence="7">
    <location>
        <position position="203"/>
    </location>
</feature>
<dbReference type="GO" id="GO:0009908">
    <property type="term" value="P:flower development"/>
    <property type="evidence" value="ECO:0007669"/>
    <property type="project" value="UniProtKB-KW"/>
</dbReference>
<proteinExistence type="inferred from homology"/>
<evidence type="ECO:0000256" key="3">
    <source>
        <dbReference type="ARBA" id="ARBA00022782"/>
    </source>
</evidence>
<feature type="non-terminal residue" evidence="7">
    <location>
        <position position="1"/>
    </location>
</feature>
<feature type="coiled-coil region" evidence="6">
    <location>
        <begin position="173"/>
        <end position="200"/>
    </location>
</feature>
<feature type="coiled-coil region" evidence="6">
    <location>
        <begin position="51"/>
        <end position="134"/>
    </location>
</feature>
<dbReference type="EMBL" id="AUSU01007789">
    <property type="protein sequence ID" value="EPS60142.1"/>
    <property type="molecule type" value="Genomic_DNA"/>
</dbReference>
<dbReference type="PANTHER" id="PTHR33405:SF18">
    <property type="entry name" value="PROTEIN FLX-LIKE 4"/>
    <property type="match status" value="1"/>
</dbReference>
<evidence type="ECO:0000256" key="1">
    <source>
        <dbReference type="ARBA" id="ARBA00005405"/>
    </source>
</evidence>
<sequence>ESMAFDQHSVEPIPPPEQLDEKLSAQAAELEQLLKDNMILASSQKNLVQSVASARVEADRLRERIRSVQTEGDIEIRIKLDKYSKLEADIRSGDAIKKELREAQKEAQSLKTAKTELTAKIEQATKELDAARSNIKKIPGMHVQLDNLRQENIRLRNTFEYEKSLNMEKVEQMKKLEKKIVFAAGEVERLRAQLSDAEKRFPG</sequence>
<dbReference type="PANTHER" id="PTHR33405">
    <property type="entry name" value="PROTEIN FLX-LIKE 2"/>
    <property type="match status" value="1"/>
</dbReference>
<keyword evidence="4 6" id="KW-0175">Coiled coil</keyword>
<evidence type="ECO:0000256" key="4">
    <source>
        <dbReference type="ARBA" id="ARBA00023054"/>
    </source>
</evidence>
<dbReference type="GO" id="GO:0030154">
    <property type="term" value="P:cell differentiation"/>
    <property type="evidence" value="ECO:0007669"/>
    <property type="project" value="UniProtKB-KW"/>
</dbReference>
<keyword evidence="2" id="KW-0217">Developmental protein</keyword>
<accession>S8DKU3</accession>
<gene>
    <name evidence="7" type="ORF">M569_14662</name>
</gene>
<comment type="caution">
    <text evidence="7">The sequence shown here is derived from an EMBL/GenBank/DDBJ whole genome shotgun (WGS) entry which is preliminary data.</text>
</comment>